<proteinExistence type="predicted"/>
<organism evidence="2 3">
    <name type="scientific">Paenirhodobacter populi</name>
    <dbReference type="NCBI Taxonomy" id="2306993"/>
    <lineage>
        <taxon>Bacteria</taxon>
        <taxon>Pseudomonadati</taxon>
        <taxon>Pseudomonadota</taxon>
        <taxon>Alphaproteobacteria</taxon>
        <taxon>Rhodobacterales</taxon>
        <taxon>Rhodobacter group</taxon>
        <taxon>Paenirhodobacter</taxon>
    </lineage>
</organism>
<dbReference type="Pfam" id="PF06074">
    <property type="entry name" value="Portal_Mu"/>
    <property type="match status" value="1"/>
</dbReference>
<dbReference type="InterPro" id="IPR009279">
    <property type="entry name" value="Portal_Mu"/>
</dbReference>
<comment type="caution">
    <text evidence="2">The sequence shown here is derived from an EMBL/GenBank/DDBJ whole genome shotgun (WGS) entry which is preliminary data.</text>
</comment>
<dbReference type="AlphaFoldDB" id="A0A443K207"/>
<gene>
    <name evidence="2" type="ORF">D2T29_19670</name>
</gene>
<evidence type="ECO:0000256" key="1">
    <source>
        <dbReference type="SAM" id="MobiDB-lite"/>
    </source>
</evidence>
<dbReference type="EMBL" id="SAUY01000038">
    <property type="protein sequence ID" value="RWR26798.1"/>
    <property type="molecule type" value="Genomic_DNA"/>
</dbReference>
<dbReference type="RefSeq" id="WP_128233823.1">
    <property type="nucleotide sequence ID" value="NZ_SAUY01000038.1"/>
</dbReference>
<name>A0A443K207_9RHOB</name>
<sequence length="555" mass="60577">MAQTPQLLDRWGNPVRRQALTREIAAPTLGGVRSPLSGYPGDGLNPMRLASILRSADQGDAIQYFELAETVEERDPHYLGVISTRKRSVSQIEVTAEAGSDDPEDVKIADMVRDWLKRDELTDDLFHILDAIGKGISFTEILWDSSEGQWQPRELRWRDPRHFRFNRRDLATPLLIDENGNDVPLEPFHFVFANISAKSGLPLRSGLARLASWNWMFKAFTQRDWAIFTQTYGQPLRVGKWHQGATEEDKATLFRAVANIAGDCAATIPDSMMIDFVESKNVGTGAALYKERADWLDQQISKAVLGQTATTDAIAGGHAVGQEHRQVQEDIETADARALSAILNRDLIRPWVQLEYGPRKRYPRLVIARPRVEDIAGMSDALAKLVPLGLKVEISEVRDRLGFADPAEGAEVLGAPAAARTEPPAPENEPGTDPVNQTLKIKHNPGEIKRGSGLPGVQVALNAEGASTALSAPPAPADILLTRTETEAGPAVADMIGQIEVMLEAAGSLEEFREMLLAAFPSIDSAMLGTILGEALLTADLAGRSNVVDEDGRNG</sequence>
<dbReference type="Proteomes" id="UP000284451">
    <property type="component" value="Unassembled WGS sequence"/>
</dbReference>
<accession>A0A443K207</accession>
<reference evidence="2 3" key="2">
    <citation type="submission" date="2019-01" db="EMBL/GenBank/DDBJ databases">
        <authorList>
            <person name="Li Y."/>
        </authorList>
    </citation>
    <scope>NUCLEOTIDE SEQUENCE [LARGE SCALE GENOMIC DNA]</scope>
    <source>
        <strain evidence="2 3">07D10-4-3</strain>
    </source>
</reference>
<evidence type="ECO:0000313" key="3">
    <source>
        <dbReference type="Proteomes" id="UP000284451"/>
    </source>
</evidence>
<protein>
    <submittedName>
        <fullName evidence="2">DUF935 domain-containing protein</fullName>
    </submittedName>
</protein>
<feature type="region of interest" description="Disordered" evidence="1">
    <location>
        <begin position="418"/>
        <end position="437"/>
    </location>
</feature>
<reference evidence="2 3" key="1">
    <citation type="submission" date="2019-01" db="EMBL/GenBank/DDBJ databases">
        <title>Sinorhodobacter populi sp. nov. isolated from the symptomatic bark tissue of Populus euramericana canker.</title>
        <authorList>
            <person name="Xu G."/>
        </authorList>
    </citation>
    <scope>NUCLEOTIDE SEQUENCE [LARGE SCALE GENOMIC DNA]</scope>
    <source>
        <strain evidence="2 3">07D10-4-3</strain>
    </source>
</reference>
<evidence type="ECO:0000313" key="2">
    <source>
        <dbReference type="EMBL" id="RWR26798.1"/>
    </source>
</evidence>